<sequence length="79" mass="8786">MVVVAQGTLLPALRYIPLVASYDTRGKKRGGDNFILICHHHTAPKLTASKSHTRGKNPDPLLPIVEEYQASRSMKEVYV</sequence>
<dbReference type="AlphaFoldDB" id="A0A8S4S0J4"/>
<dbReference type="Proteomes" id="UP000838756">
    <property type="component" value="Unassembled WGS sequence"/>
</dbReference>
<organism evidence="1 2">
    <name type="scientific">Pararge aegeria aegeria</name>
    <dbReference type="NCBI Taxonomy" id="348720"/>
    <lineage>
        <taxon>Eukaryota</taxon>
        <taxon>Metazoa</taxon>
        <taxon>Ecdysozoa</taxon>
        <taxon>Arthropoda</taxon>
        <taxon>Hexapoda</taxon>
        <taxon>Insecta</taxon>
        <taxon>Pterygota</taxon>
        <taxon>Neoptera</taxon>
        <taxon>Endopterygota</taxon>
        <taxon>Lepidoptera</taxon>
        <taxon>Glossata</taxon>
        <taxon>Ditrysia</taxon>
        <taxon>Papilionoidea</taxon>
        <taxon>Nymphalidae</taxon>
        <taxon>Satyrinae</taxon>
        <taxon>Satyrini</taxon>
        <taxon>Parargina</taxon>
        <taxon>Pararge</taxon>
    </lineage>
</organism>
<protein>
    <submittedName>
        <fullName evidence="1">Jg14504 protein</fullName>
    </submittedName>
</protein>
<keyword evidence="2" id="KW-1185">Reference proteome</keyword>
<comment type="caution">
    <text evidence="1">The sequence shown here is derived from an EMBL/GenBank/DDBJ whole genome shotgun (WGS) entry which is preliminary data.</text>
</comment>
<gene>
    <name evidence="1" type="primary">jg14504</name>
    <name evidence="1" type="ORF">PAEG_LOCUS19152</name>
</gene>
<evidence type="ECO:0000313" key="2">
    <source>
        <dbReference type="Proteomes" id="UP000838756"/>
    </source>
</evidence>
<reference evidence="1" key="1">
    <citation type="submission" date="2022-03" db="EMBL/GenBank/DDBJ databases">
        <authorList>
            <person name="Lindestad O."/>
        </authorList>
    </citation>
    <scope>NUCLEOTIDE SEQUENCE</scope>
</reference>
<evidence type="ECO:0000313" key="1">
    <source>
        <dbReference type="EMBL" id="CAH2242936.1"/>
    </source>
</evidence>
<dbReference type="EMBL" id="CAKXAJ010025707">
    <property type="protein sequence ID" value="CAH2242936.1"/>
    <property type="molecule type" value="Genomic_DNA"/>
</dbReference>
<accession>A0A8S4S0J4</accession>
<proteinExistence type="predicted"/>
<name>A0A8S4S0J4_9NEOP</name>